<feature type="transmembrane region" description="Helical" evidence="1">
    <location>
        <begin position="261"/>
        <end position="281"/>
    </location>
</feature>
<dbReference type="PANTHER" id="PTHR38457:SF1">
    <property type="entry name" value="REGULATOR ABRB-RELATED"/>
    <property type="match status" value="1"/>
</dbReference>
<feature type="transmembrane region" description="Helical" evidence="1">
    <location>
        <begin position="293"/>
        <end position="316"/>
    </location>
</feature>
<name>A0A0M4CHG3_9CORY</name>
<feature type="transmembrane region" description="Helical" evidence="1">
    <location>
        <begin position="347"/>
        <end position="370"/>
    </location>
</feature>
<sequence>MGDFESSKESDSQGPSFKAVVLRWSIVAPLSVALGWVFTMWGVPASWILAAIIVAGACALITGEDLPLAKGVHVFGRSIIAILASLPLIYASGSELLHFLIPGLVISFFTVAVGVVGGLLLSRSRPEISPETGVLSMLAGGASVMPVLARELGADFRYVALSQYLRLLVVSMTLPLVTHFFVPGGASLGEPPQHWLDVFGFSEFGSQTNIVSLLVIFGIVIVGEPLGRLLHLPAPAVLGPLLFSVVLSFFLPAGINIDPPTIFKIMAFMSIGWMCGGGLNLRALKLFSKQLPATFVFIFALLAVCAAAAGLLTFWLDISFFEAYLATSPGALETVLALSSEGEAGPVVVTIQIIRLLAILTIAGFLPALLRRILRRDK</sequence>
<evidence type="ECO:0000313" key="3">
    <source>
        <dbReference type="Proteomes" id="UP000068067"/>
    </source>
</evidence>
<reference evidence="2 3" key="1">
    <citation type="submission" date="2014-08" db="EMBL/GenBank/DDBJ databases">
        <title>Complete genome sequence of Corynebacterium deserti GIMN1.010 (=DSM 45689), isolated from desert sand in western China.</title>
        <authorList>
            <person name="Ruckert C."/>
            <person name="Albersmeier A."/>
            <person name="Kalinowski J."/>
        </authorList>
    </citation>
    <scope>NUCLEOTIDE SEQUENCE [LARGE SCALE GENOMIC DNA]</scope>
    <source>
        <strain evidence="2 3">GIMN1.010</strain>
    </source>
</reference>
<dbReference type="OrthoDB" id="5188485at2"/>
<feature type="transmembrane region" description="Helical" evidence="1">
    <location>
        <begin position="204"/>
        <end position="222"/>
    </location>
</feature>
<keyword evidence="1" id="KW-0472">Membrane</keyword>
<evidence type="ECO:0000313" key="2">
    <source>
        <dbReference type="EMBL" id="ALC04651.1"/>
    </source>
</evidence>
<accession>A0A0M4CHG3</accession>
<organism evidence="2 3">
    <name type="scientific">Corynebacterium deserti GIMN1.010</name>
    <dbReference type="NCBI Taxonomy" id="931089"/>
    <lineage>
        <taxon>Bacteria</taxon>
        <taxon>Bacillati</taxon>
        <taxon>Actinomycetota</taxon>
        <taxon>Actinomycetes</taxon>
        <taxon>Mycobacteriales</taxon>
        <taxon>Corynebacteriaceae</taxon>
        <taxon>Corynebacterium</taxon>
    </lineage>
</organism>
<feature type="transmembrane region" description="Helical" evidence="1">
    <location>
        <begin position="45"/>
        <end position="62"/>
    </location>
</feature>
<dbReference type="GO" id="GO:0016020">
    <property type="term" value="C:membrane"/>
    <property type="evidence" value="ECO:0007669"/>
    <property type="project" value="InterPro"/>
</dbReference>
<dbReference type="KEGG" id="cdx:CDES_00855"/>
<dbReference type="Pfam" id="PF05145">
    <property type="entry name" value="AbrB"/>
    <property type="match status" value="1"/>
</dbReference>
<dbReference type="AlphaFoldDB" id="A0A0M4CHG3"/>
<feature type="transmembrane region" description="Helical" evidence="1">
    <location>
        <begin position="234"/>
        <end position="255"/>
    </location>
</feature>
<dbReference type="GO" id="GO:0010468">
    <property type="term" value="P:regulation of gene expression"/>
    <property type="evidence" value="ECO:0007669"/>
    <property type="project" value="InterPro"/>
</dbReference>
<dbReference type="EMBL" id="CP009220">
    <property type="protein sequence ID" value="ALC04651.1"/>
    <property type="molecule type" value="Genomic_DNA"/>
</dbReference>
<dbReference type="NCBIfam" id="TIGR03082">
    <property type="entry name" value="Gneg_AbrB_dup"/>
    <property type="match status" value="2"/>
</dbReference>
<dbReference type="PATRIC" id="fig|931089.4.peg.176"/>
<dbReference type="RefSeq" id="WP_053543844.1">
    <property type="nucleotide sequence ID" value="NZ_CP009220.1"/>
</dbReference>
<feature type="transmembrane region" description="Helical" evidence="1">
    <location>
        <begin position="99"/>
        <end position="121"/>
    </location>
</feature>
<evidence type="ECO:0000256" key="1">
    <source>
        <dbReference type="SAM" id="Phobius"/>
    </source>
</evidence>
<proteinExistence type="predicted"/>
<dbReference type="InterPro" id="IPR017516">
    <property type="entry name" value="AbrB_dup"/>
</dbReference>
<feature type="transmembrane region" description="Helical" evidence="1">
    <location>
        <begin position="21"/>
        <end position="39"/>
    </location>
</feature>
<protein>
    <recommendedName>
        <fullName evidence="4">Ammonia monooxygenase</fullName>
    </recommendedName>
</protein>
<keyword evidence="3" id="KW-1185">Reference proteome</keyword>
<feature type="transmembrane region" description="Helical" evidence="1">
    <location>
        <begin position="164"/>
        <end position="184"/>
    </location>
</feature>
<dbReference type="PIRSF" id="PIRSF038991">
    <property type="entry name" value="Protein_AbrB"/>
    <property type="match status" value="1"/>
</dbReference>
<feature type="transmembrane region" description="Helical" evidence="1">
    <location>
        <begin position="74"/>
        <end position="93"/>
    </location>
</feature>
<dbReference type="STRING" id="931089.CDES_00855"/>
<dbReference type="PANTHER" id="PTHR38457">
    <property type="entry name" value="REGULATOR ABRB-RELATED"/>
    <property type="match status" value="1"/>
</dbReference>
<dbReference type="Proteomes" id="UP000068067">
    <property type="component" value="Chromosome"/>
</dbReference>
<gene>
    <name evidence="2" type="ORF">CDES_00855</name>
</gene>
<evidence type="ECO:0008006" key="4">
    <source>
        <dbReference type="Google" id="ProtNLM"/>
    </source>
</evidence>
<keyword evidence="1" id="KW-1133">Transmembrane helix</keyword>
<keyword evidence="1" id="KW-0812">Transmembrane</keyword>
<dbReference type="InterPro" id="IPR007820">
    <property type="entry name" value="AbrB_fam"/>
</dbReference>